<dbReference type="Proteomes" id="UP000316270">
    <property type="component" value="Chromosome 6"/>
</dbReference>
<dbReference type="AlphaFoldDB" id="A0A517L7V5"/>
<keyword evidence="2" id="KW-1185">Reference proteome</keyword>
<dbReference type="EMBL" id="CP042190">
    <property type="protein sequence ID" value="QDS71717.1"/>
    <property type="molecule type" value="Genomic_DNA"/>
</dbReference>
<gene>
    <name evidence="1" type="ORF">FKW77_008589</name>
</gene>
<accession>A0A517L7V5</accession>
<evidence type="ECO:0000313" key="1">
    <source>
        <dbReference type="EMBL" id="QDS71717.1"/>
    </source>
</evidence>
<name>A0A517L7V5_9PEZI</name>
<sequence length="585" mass="66353">MTPDNIEAKVKVVEVAQPTKTVVVPVDKEKVAPKGPLHFMDLSVDIKSLIVSHVHRPTELKNLCLTCSQMHHITVRKLYHEVTLEVGSSTDAKLTSFINPRNIGLPHIRKLDLYLAEVADKCNQLQQAHFAIRMILEFLPENILEKFSWHPWSPFLADNLVLLYKKQRRMEWLEGIALDRNVLPELEKQGDFDQIFTKTRRLGLYPDSRDVLNFCANLLKRTKKVEKITLHASFDEDSDRTPIPSRELNDSSTDLGLITRTMFGHMEPFEKCTPLSLKDLTLQKINLRYAANSYCKFIDFRVMKALRIFGCPGADSLFAELSKSHKLPERLETLEFKHDDNPENDALNALDGFLKLVSGIKVLTMDICYAKQLPSADGIIRHSRTLRELNMHGSRGDGEEEELVIDFDDFEKICKSCSLIEQLSMAFPTTSLIRPISDSFQAFENALGDLANLITLNITTWPTNTPSTSRLPRKTYEILLQALANSGFEHSIHHASSRTPPRSSKLAVIAFGSSDRVYDREDSKNQIIFVKGKQIDPFGGEKPLAVQVGWCLRKFVEPRSDVLDFSLARSCRPPTREPPASEDSE</sequence>
<protein>
    <submittedName>
        <fullName evidence="1">Uncharacterized protein</fullName>
    </submittedName>
</protein>
<proteinExistence type="predicted"/>
<dbReference type="OrthoDB" id="5284003at2759"/>
<reference evidence="1 2" key="1">
    <citation type="submission" date="2019-07" db="EMBL/GenBank/DDBJ databases">
        <title>Finished genome of Venturia effusa.</title>
        <authorList>
            <person name="Young C.A."/>
            <person name="Cox M.P."/>
            <person name="Ganley A.R.D."/>
            <person name="David W.J."/>
        </authorList>
    </citation>
    <scope>NUCLEOTIDE SEQUENCE [LARGE SCALE GENOMIC DNA]</scope>
    <source>
        <strain evidence="2">albino</strain>
    </source>
</reference>
<organism evidence="1 2">
    <name type="scientific">Venturia effusa</name>
    <dbReference type="NCBI Taxonomy" id="50376"/>
    <lineage>
        <taxon>Eukaryota</taxon>
        <taxon>Fungi</taxon>
        <taxon>Dikarya</taxon>
        <taxon>Ascomycota</taxon>
        <taxon>Pezizomycotina</taxon>
        <taxon>Dothideomycetes</taxon>
        <taxon>Pleosporomycetidae</taxon>
        <taxon>Venturiales</taxon>
        <taxon>Venturiaceae</taxon>
        <taxon>Venturia</taxon>
    </lineage>
</organism>
<evidence type="ECO:0000313" key="2">
    <source>
        <dbReference type="Proteomes" id="UP000316270"/>
    </source>
</evidence>